<dbReference type="InterPro" id="IPR003718">
    <property type="entry name" value="OsmC/Ohr_fam"/>
</dbReference>
<dbReference type="Pfam" id="PF02566">
    <property type="entry name" value="OsmC"/>
    <property type="match status" value="1"/>
</dbReference>
<protein>
    <submittedName>
        <fullName evidence="1">OsmC family protein</fullName>
    </submittedName>
</protein>
<dbReference type="OrthoDB" id="4864805at2"/>
<dbReference type="Gene3D" id="3.30.300.20">
    <property type="match status" value="1"/>
</dbReference>
<sequence>MAEQTPKDTLRSVTLARTAKGSYTATNVRGGTIDIGSGQGDDFTPVELLLAAIAACSAIDVDLITGKRSEPDTFTATSSGNKIADEHGNRLIDLLIDFDISFPDDDGGRQATDVLRRSIKQSHDRLCTVGRTVETGTPITARLHGETIAG</sequence>
<dbReference type="RefSeq" id="WP_143984734.1">
    <property type="nucleotide sequence ID" value="NZ_CP041692.1"/>
</dbReference>
<dbReference type="EMBL" id="CP041692">
    <property type="protein sequence ID" value="QDP94745.1"/>
    <property type="molecule type" value="Genomic_DNA"/>
</dbReference>
<dbReference type="InterPro" id="IPR036102">
    <property type="entry name" value="OsmC/Ohrsf"/>
</dbReference>
<name>A0A516PU65_9ACTN</name>
<reference evidence="1 2" key="1">
    <citation type="submission" date="2019-07" db="EMBL/GenBank/DDBJ databases">
        <title>Microlunatus dokdonensis sp. nov. isolated from the rhizospheric soil of the wild plant Elymus tsukushiensis.</title>
        <authorList>
            <person name="Ghim S.-Y."/>
            <person name="Hwang Y.-J."/>
            <person name="Son J.-S."/>
            <person name="Shin J.-H."/>
        </authorList>
    </citation>
    <scope>NUCLEOTIDE SEQUENCE [LARGE SCALE GENOMIC DNA]</scope>
    <source>
        <strain evidence="1 2">KUDC0627</strain>
    </source>
</reference>
<organism evidence="1 2">
    <name type="scientific">Microlunatus elymi</name>
    <dbReference type="NCBI Taxonomy" id="2596828"/>
    <lineage>
        <taxon>Bacteria</taxon>
        <taxon>Bacillati</taxon>
        <taxon>Actinomycetota</taxon>
        <taxon>Actinomycetes</taxon>
        <taxon>Propionibacteriales</taxon>
        <taxon>Propionibacteriaceae</taxon>
        <taxon>Microlunatus</taxon>
    </lineage>
</organism>
<dbReference type="KEGG" id="mik:FOE78_01375"/>
<dbReference type="SUPFAM" id="SSF82784">
    <property type="entry name" value="OsmC-like"/>
    <property type="match status" value="1"/>
</dbReference>
<gene>
    <name evidence="1" type="ORF">FOE78_01375</name>
</gene>
<dbReference type="InterPro" id="IPR015946">
    <property type="entry name" value="KH_dom-like_a/b"/>
</dbReference>
<keyword evidence="2" id="KW-1185">Reference proteome</keyword>
<evidence type="ECO:0000313" key="1">
    <source>
        <dbReference type="EMBL" id="QDP94745.1"/>
    </source>
</evidence>
<proteinExistence type="predicted"/>
<dbReference type="AlphaFoldDB" id="A0A516PU65"/>
<evidence type="ECO:0000313" key="2">
    <source>
        <dbReference type="Proteomes" id="UP000319263"/>
    </source>
</evidence>
<dbReference type="Proteomes" id="UP000319263">
    <property type="component" value="Chromosome"/>
</dbReference>
<accession>A0A516PU65</accession>